<dbReference type="Proteomes" id="UP000582837">
    <property type="component" value="Unassembled WGS sequence"/>
</dbReference>
<protein>
    <submittedName>
        <fullName evidence="1">Uncharacterized protein</fullName>
    </submittedName>
</protein>
<sequence>MTRAPGGALGVRWGTDAELAAETLGLAGRPWLAWRGDPAFEVCDDAAVRVGAFGAPARPRVIRWGKRVAGMQLEYPASACDDVRRTVAATWGVDGPAPYRQWLRGQVVHLGTDATGCTLTLSGARWGRAFAADQLRQGLGGLAAGLQP</sequence>
<proteinExistence type="predicted"/>
<organism evidence="1 2">
    <name type="scientific">Longimicrobium terrae</name>
    <dbReference type="NCBI Taxonomy" id="1639882"/>
    <lineage>
        <taxon>Bacteria</taxon>
        <taxon>Pseudomonadati</taxon>
        <taxon>Gemmatimonadota</taxon>
        <taxon>Longimicrobiia</taxon>
        <taxon>Longimicrobiales</taxon>
        <taxon>Longimicrobiaceae</taxon>
        <taxon>Longimicrobium</taxon>
    </lineage>
</organism>
<reference evidence="1 2" key="1">
    <citation type="submission" date="2020-08" db="EMBL/GenBank/DDBJ databases">
        <title>Genomic Encyclopedia of Type Strains, Phase IV (KMG-IV): sequencing the most valuable type-strain genomes for metagenomic binning, comparative biology and taxonomic classification.</title>
        <authorList>
            <person name="Goeker M."/>
        </authorList>
    </citation>
    <scope>NUCLEOTIDE SEQUENCE [LARGE SCALE GENOMIC DNA]</scope>
    <source>
        <strain evidence="1 2">DSM 29007</strain>
    </source>
</reference>
<keyword evidence="2" id="KW-1185">Reference proteome</keyword>
<comment type="caution">
    <text evidence="1">The sequence shown here is derived from an EMBL/GenBank/DDBJ whole genome shotgun (WGS) entry which is preliminary data.</text>
</comment>
<dbReference type="AlphaFoldDB" id="A0A841GPL4"/>
<dbReference type="RefSeq" id="WP_170037874.1">
    <property type="nucleotide sequence ID" value="NZ_JACHIA010000002.1"/>
</dbReference>
<gene>
    <name evidence="1" type="ORF">HNQ61_000927</name>
</gene>
<evidence type="ECO:0000313" key="2">
    <source>
        <dbReference type="Proteomes" id="UP000582837"/>
    </source>
</evidence>
<accession>A0A841GPL4</accession>
<evidence type="ECO:0000313" key="1">
    <source>
        <dbReference type="EMBL" id="MBB6069312.1"/>
    </source>
</evidence>
<dbReference type="EMBL" id="JACHIA010000002">
    <property type="protein sequence ID" value="MBB6069312.1"/>
    <property type="molecule type" value="Genomic_DNA"/>
</dbReference>
<name>A0A841GPL4_9BACT</name>